<evidence type="ECO:0000256" key="1">
    <source>
        <dbReference type="SAM" id="SignalP"/>
    </source>
</evidence>
<name>A0A9J7N532_BRAFL</name>
<evidence type="ECO:0000313" key="3">
    <source>
        <dbReference type="RefSeq" id="XP_035689836.1"/>
    </source>
</evidence>
<protein>
    <submittedName>
        <fullName evidence="3">Uncharacterized protein LOC118425124</fullName>
    </submittedName>
</protein>
<dbReference type="Proteomes" id="UP000001554">
    <property type="component" value="Chromosome 10"/>
</dbReference>
<organism evidence="2 3">
    <name type="scientific">Branchiostoma floridae</name>
    <name type="common">Florida lancelet</name>
    <name type="synonym">Amphioxus</name>
    <dbReference type="NCBI Taxonomy" id="7739"/>
    <lineage>
        <taxon>Eukaryota</taxon>
        <taxon>Metazoa</taxon>
        <taxon>Chordata</taxon>
        <taxon>Cephalochordata</taxon>
        <taxon>Leptocardii</taxon>
        <taxon>Amphioxiformes</taxon>
        <taxon>Branchiostomatidae</taxon>
        <taxon>Branchiostoma</taxon>
    </lineage>
</organism>
<evidence type="ECO:0000313" key="2">
    <source>
        <dbReference type="Proteomes" id="UP000001554"/>
    </source>
</evidence>
<proteinExistence type="predicted"/>
<reference evidence="2" key="1">
    <citation type="journal article" date="2020" name="Nat. Ecol. Evol.">
        <title>Deeply conserved synteny resolves early events in vertebrate evolution.</title>
        <authorList>
            <person name="Simakov O."/>
            <person name="Marletaz F."/>
            <person name="Yue J.X."/>
            <person name="O'Connell B."/>
            <person name="Jenkins J."/>
            <person name="Brandt A."/>
            <person name="Calef R."/>
            <person name="Tung C.H."/>
            <person name="Huang T.K."/>
            <person name="Schmutz J."/>
            <person name="Satoh N."/>
            <person name="Yu J.K."/>
            <person name="Putnam N.H."/>
            <person name="Green R.E."/>
            <person name="Rokhsar D.S."/>
        </authorList>
    </citation>
    <scope>NUCLEOTIDE SEQUENCE [LARGE SCALE GENOMIC DNA]</scope>
    <source>
        <strain evidence="2">S238N-H82</strain>
    </source>
</reference>
<dbReference type="AlphaFoldDB" id="A0A9J7N532"/>
<dbReference type="GeneID" id="118425124"/>
<keyword evidence="2" id="KW-1185">Reference proteome</keyword>
<dbReference type="RefSeq" id="XP_035689836.1">
    <property type="nucleotide sequence ID" value="XM_035833943.1"/>
</dbReference>
<dbReference type="KEGG" id="bfo:118425124"/>
<feature type="chain" id="PRO_5039924028" evidence="1">
    <location>
        <begin position="23"/>
        <end position="251"/>
    </location>
</feature>
<sequence length="251" mass="27215">MWWTTRILLCCFVGLFPYDVAAQVVVLTKSSVYPNPDTLLEGESVFYDVQLSAAPSSTAKITFLVTNTTRIIASPAEVDFTGADWDVPWRVELAAPEDGVVEPSVGTETNPVEVWYQEGGNAATLAASLDIVVQDNDYDQYLRHGAISWTRDVTFGRSVAVFHISMSYHTSLRPDVTSGDVISVPATLNFNDGSQWTNTLDVTVVEVSSEGYILTSAEVTHDFGSSSAASWEVSLSQCCRSNALHNNGGTT</sequence>
<feature type="signal peptide" evidence="1">
    <location>
        <begin position="1"/>
        <end position="22"/>
    </location>
</feature>
<accession>A0A9J7N532</accession>
<reference evidence="3" key="2">
    <citation type="submission" date="2025-08" db="UniProtKB">
        <authorList>
            <consortium name="RefSeq"/>
        </authorList>
    </citation>
    <scope>IDENTIFICATION</scope>
    <source>
        <strain evidence="3">S238N-H82</strain>
        <tissue evidence="3">Testes</tissue>
    </source>
</reference>
<keyword evidence="1" id="KW-0732">Signal</keyword>
<gene>
    <name evidence="3" type="primary">LOC118425124</name>
</gene>